<dbReference type="PROSITE" id="PS50977">
    <property type="entry name" value="HTH_TETR_2"/>
    <property type="match status" value="1"/>
</dbReference>
<evidence type="ECO:0000256" key="2">
    <source>
        <dbReference type="ARBA" id="ARBA00023125"/>
    </source>
</evidence>
<proteinExistence type="predicted"/>
<dbReference type="Gene3D" id="1.10.357.10">
    <property type="entry name" value="Tetracycline Repressor, domain 2"/>
    <property type="match status" value="1"/>
</dbReference>
<evidence type="ECO:0000256" key="1">
    <source>
        <dbReference type="ARBA" id="ARBA00023015"/>
    </source>
</evidence>
<protein>
    <submittedName>
        <fullName evidence="6">TetR family transcriptional regulator</fullName>
    </submittedName>
</protein>
<dbReference type="Pfam" id="PF00440">
    <property type="entry name" value="TetR_N"/>
    <property type="match status" value="1"/>
</dbReference>
<dbReference type="Proteomes" id="UP000635245">
    <property type="component" value="Unassembled WGS sequence"/>
</dbReference>
<dbReference type="AlphaFoldDB" id="A0A934V1E5"/>
<dbReference type="PROSITE" id="PS01081">
    <property type="entry name" value="HTH_TETR_1"/>
    <property type="match status" value="1"/>
</dbReference>
<dbReference type="InterPro" id="IPR009057">
    <property type="entry name" value="Homeodomain-like_sf"/>
</dbReference>
<feature type="domain" description="HTH tetR-type" evidence="5">
    <location>
        <begin position="16"/>
        <end position="76"/>
    </location>
</feature>
<dbReference type="PRINTS" id="PR00455">
    <property type="entry name" value="HTHTETR"/>
</dbReference>
<keyword evidence="1" id="KW-0805">Transcription regulation</keyword>
<dbReference type="PANTHER" id="PTHR30055">
    <property type="entry name" value="HTH-TYPE TRANSCRIPTIONAL REGULATOR RUTR"/>
    <property type="match status" value="1"/>
</dbReference>
<dbReference type="InterPro" id="IPR050109">
    <property type="entry name" value="HTH-type_TetR-like_transc_reg"/>
</dbReference>
<dbReference type="GO" id="GO:0000976">
    <property type="term" value="F:transcription cis-regulatory region binding"/>
    <property type="evidence" value="ECO:0007669"/>
    <property type="project" value="TreeGrafter"/>
</dbReference>
<keyword evidence="2 4" id="KW-0238">DNA-binding</keyword>
<dbReference type="PANTHER" id="PTHR30055:SF238">
    <property type="entry name" value="MYCOFACTOCIN BIOSYNTHESIS TRANSCRIPTIONAL REGULATOR MFTR-RELATED"/>
    <property type="match status" value="1"/>
</dbReference>
<feature type="DNA-binding region" description="H-T-H motif" evidence="4">
    <location>
        <begin position="39"/>
        <end position="58"/>
    </location>
</feature>
<comment type="caution">
    <text evidence="6">The sequence shown here is derived from an EMBL/GenBank/DDBJ whole genome shotgun (WGS) entry which is preliminary data.</text>
</comment>
<dbReference type="InterPro" id="IPR041347">
    <property type="entry name" value="MftR_C"/>
</dbReference>
<dbReference type="InterPro" id="IPR001647">
    <property type="entry name" value="HTH_TetR"/>
</dbReference>
<evidence type="ECO:0000259" key="5">
    <source>
        <dbReference type="PROSITE" id="PS50977"/>
    </source>
</evidence>
<dbReference type="EMBL" id="JAENJH010000001">
    <property type="protein sequence ID" value="MBK1782696.1"/>
    <property type="molecule type" value="Genomic_DNA"/>
</dbReference>
<dbReference type="Pfam" id="PF17754">
    <property type="entry name" value="TetR_C_14"/>
    <property type="match status" value="1"/>
</dbReference>
<keyword evidence="3" id="KW-0804">Transcription</keyword>
<reference evidence="6" key="1">
    <citation type="submission" date="2020-12" db="EMBL/GenBank/DDBJ databases">
        <title>Prauserella sp. ASG 168, a novel actinomycete isolated from cave rock.</title>
        <authorList>
            <person name="Suriyachadkun C."/>
        </authorList>
    </citation>
    <scope>NUCLEOTIDE SEQUENCE</scope>
    <source>
        <strain evidence="6">ASG 168</strain>
    </source>
</reference>
<dbReference type="RefSeq" id="WP_200313453.1">
    <property type="nucleotide sequence ID" value="NZ_JAENJH010000001.1"/>
</dbReference>
<accession>A0A934V1E5</accession>
<dbReference type="SUPFAM" id="SSF46689">
    <property type="entry name" value="Homeodomain-like"/>
    <property type="match status" value="1"/>
</dbReference>
<evidence type="ECO:0000313" key="7">
    <source>
        <dbReference type="Proteomes" id="UP000635245"/>
    </source>
</evidence>
<dbReference type="GO" id="GO:0003700">
    <property type="term" value="F:DNA-binding transcription factor activity"/>
    <property type="evidence" value="ECO:0007669"/>
    <property type="project" value="TreeGrafter"/>
</dbReference>
<keyword evidence="7" id="KW-1185">Reference proteome</keyword>
<dbReference type="InterPro" id="IPR023772">
    <property type="entry name" value="DNA-bd_HTH_TetR-type_CS"/>
</dbReference>
<evidence type="ECO:0000256" key="3">
    <source>
        <dbReference type="ARBA" id="ARBA00023163"/>
    </source>
</evidence>
<organism evidence="6 7">
    <name type="scientific">Prauserella cavernicola</name>
    <dbReference type="NCBI Taxonomy" id="2800127"/>
    <lineage>
        <taxon>Bacteria</taxon>
        <taxon>Bacillati</taxon>
        <taxon>Actinomycetota</taxon>
        <taxon>Actinomycetes</taxon>
        <taxon>Pseudonocardiales</taxon>
        <taxon>Pseudonocardiaceae</taxon>
        <taxon>Prauserella</taxon>
    </lineage>
</organism>
<sequence length="201" mass="22181">MEPSPSRVNVGGRPAQTSAHQLAEIAQELFLAHGFERTSVADITAAAGVSRRTFFRYFASKADVLWVETPAEQERLRALLAEAPPGESCAEVLYRVVPEALRHPADQRRWALHRAELVLTVPAVQAQAVRRYADWRAVVATFAAERLGVPIGDLVPVAVGHAVLAATVASHEYWVAHPDEDLEPILERLLRLLLPRPLKPQ</sequence>
<name>A0A934V1E5_9PSEU</name>
<evidence type="ECO:0000313" key="6">
    <source>
        <dbReference type="EMBL" id="MBK1782696.1"/>
    </source>
</evidence>
<dbReference type="Gene3D" id="1.10.10.60">
    <property type="entry name" value="Homeodomain-like"/>
    <property type="match status" value="1"/>
</dbReference>
<evidence type="ECO:0000256" key="4">
    <source>
        <dbReference type="PROSITE-ProRule" id="PRU00335"/>
    </source>
</evidence>
<gene>
    <name evidence="6" type="ORF">JHE00_00055</name>
</gene>